<gene>
    <name evidence="2" type="ordered locus">RLO149_c008630</name>
</gene>
<name>F7Z9S9_ROSLO</name>
<keyword evidence="1" id="KW-1133">Transmembrane helix</keyword>
<feature type="transmembrane region" description="Helical" evidence="1">
    <location>
        <begin position="12"/>
        <end position="34"/>
    </location>
</feature>
<dbReference type="HOGENOM" id="CLU_1106455_0_0_5"/>
<evidence type="ECO:0000313" key="3">
    <source>
        <dbReference type="Proteomes" id="UP000001353"/>
    </source>
</evidence>
<dbReference type="RefSeq" id="WP_013960828.1">
    <property type="nucleotide sequence ID" value="NC_015730.1"/>
</dbReference>
<evidence type="ECO:0000313" key="2">
    <source>
        <dbReference type="EMBL" id="AEI92888.1"/>
    </source>
</evidence>
<sequence length="251" mass="28105">MTQKRERGSSRLTRRLIWISAAALIANIAFVAIYDVADDSALLADAVSREISYLDQAVLAASANAVRIQDAVRPHFTNYPDAYGYVLVDSQNRLIDSMNQELLPTNLLGSPIELDDWITREAALGEMETYASHVIFGPEGRYRVYFAMIGDPANLIRAEILGKFFDHVLRPVLPTLDILIGGVLLRIRRDLRPVAEAAGWAREIWPDKPSDLFQHDNPLAEIKNLTDAVSRAVDRLNSELESEKRRTAHAL</sequence>
<protein>
    <submittedName>
        <fullName evidence="2">Uncharacterized protein</fullName>
    </submittedName>
</protein>
<dbReference type="STRING" id="391595.RLO149_c008630"/>
<dbReference type="KEGG" id="rli:RLO149_c008630"/>
<keyword evidence="1" id="KW-0812">Transmembrane</keyword>
<dbReference type="OrthoDB" id="8673316at2"/>
<evidence type="ECO:0000256" key="1">
    <source>
        <dbReference type="SAM" id="Phobius"/>
    </source>
</evidence>
<organism evidence="2 3">
    <name type="scientific">Roseobacter litoralis (strain ATCC 49566 / DSM 6996 / JCM 21268 / NBRC 15278 / OCh 149)</name>
    <dbReference type="NCBI Taxonomy" id="391595"/>
    <lineage>
        <taxon>Bacteria</taxon>
        <taxon>Pseudomonadati</taxon>
        <taxon>Pseudomonadota</taxon>
        <taxon>Alphaproteobacteria</taxon>
        <taxon>Rhodobacterales</taxon>
        <taxon>Roseobacteraceae</taxon>
        <taxon>Roseobacter</taxon>
    </lineage>
</organism>
<accession>F7Z9S9</accession>
<keyword evidence="1" id="KW-0472">Membrane</keyword>
<dbReference type="eggNOG" id="COG2205">
    <property type="taxonomic scope" value="Bacteria"/>
</dbReference>
<proteinExistence type="predicted"/>
<reference evidence="2 3" key="1">
    <citation type="journal article" date="2011" name="BMC Genomics">
        <title>Comparative genome analysis and genome-guided physiological analysis of Roseobacter litoralis.</title>
        <authorList>
            <person name="Kalhoefer D."/>
            <person name="Thole S."/>
            <person name="Voget S."/>
            <person name="Lehmann R."/>
            <person name="Liesegang H."/>
            <person name="Wollher A."/>
            <person name="Daniel R."/>
            <person name="Simon M."/>
            <person name="Brinkhoff T."/>
        </authorList>
    </citation>
    <scope>NUCLEOTIDE SEQUENCE [LARGE SCALE GENOMIC DNA]</scope>
    <source>
        <strain evidence="3">ATCC 49566 / DSM 6996 / JCM 21268 / NBRC 15278 / OCh 149</strain>
    </source>
</reference>
<dbReference type="AlphaFoldDB" id="F7Z9S9"/>
<dbReference type="EMBL" id="CP002623">
    <property type="protein sequence ID" value="AEI92888.1"/>
    <property type="molecule type" value="Genomic_DNA"/>
</dbReference>
<dbReference type="Proteomes" id="UP000001353">
    <property type="component" value="Chromosome"/>
</dbReference>
<keyword evidence="3" id="KW-1185">Reference proteome</keyword>